<reference evidence="5" key="1">
    <citation type="submission" date="2023-03" db="EMBL/GenBank/DDBJ databases">
        <title>Electrophorus voltai genome.</title>
        <authorList>
            <person name="Bian C."/>
        </authorList>
    </citation>
    <scope>NUCLEOTIDE SEQUENCE</scope>
    <source>
        <strain evidence="5">CB-2022</strain>
        <tissue evidence="5">Muscle</tissue>
    </source>
</reference>
<dbReference type="SMART" id="SM00233">
    <property type="entry name" value="PH"/>
    <property type="match status" value="1"/>
</dbReference>
<dbReference type="PROSITE" id="PS50003">
    <property type="entry name" value="PH_DOMAIN"/>
    <property type="match status" value="1"/>
</dbReference>
<dbReference type="InterPro" id="IPR001849">
    <property type="entry name" value="PH_domain"/>
</dbReference>
<gene>
    <name evidence="5" type="ORF">P4O66_022679</name>
</gene>
<dbReference type="SUPFAM" id="SSF50729">
    <property type="entry name" value="PH domain-like"/>
    <property type="match status" value="1"/>
</dbReference>
<dbReference type="SUPFAM" id="SSF55550">
    <property type="entry name" value="SH2 domain"/>
    <property type="match status" value="1"/>
</dbReference>
<feature type="compositionally biased region" description="Basic and acidic residues" evidence="3">
    <location>
        <begin position="329"/>
        <end position="341"/>
    </location>
</feature>
<dbReference type="Pfam" id="PF00017">
    <property type="entry name" value="SH2"/>
    <property type="match status" value="1"/>
</dbReference>
<name>A0AAD8ZLC8_9TELE</name>
<sequence>TVDADLRSTDPSASTESCSLHVLRSTFMRAAGEVASQARPGPSRVSRMAAGRLKAQLPTCYHEGYLQKRSITEKTSHKLWTALCGNALFFFHSSKDNYVEKLELDEGISLSDDPTYDRNLEAAKFQLFLKDGNVQLTAPSLEARELWKGYIYCVSKLALPSSFKLLPGQLHLLKEAVEQEKKRRTVGGHRERLASPTRATAAPVSPIYTDILAEMPACYYQISRAEAEVLLDRNQDKGNLLLRQGRDGFSLAVSTRQDFNGSPVFRHYRVSRQHEGGFAIAVEDPIPCETLHDVISCLVQKTCGALKPLVLEQAYEESITFIKDNAESGEKSLEHAHRGPETHSPVVAPKPAPRTTVSPSQPGPYRDPHDNIYLNPSDEEKVAIPLVPPRTTEGKKVPLLPPTQQKSPVNSHSSSETLGPRLKLRTLQSASELLPQDLAKELKVEVQKRYMSDQLTYDPTSAS</sequence>
<feature type="domain" description="PH" evidence="4">
    <location>
        <begin position="59"/>
        <end position="156"/>
    </location>
</feature>
<feature type="non-terminal residue" evidence="5">
    <location>
        <position position="1"/>
    </location>
</feature>
<dbReference type="InterPro" id="IPR036860">
    <property type="entry name" value="SH2_dom_sf"/>
</dbReference>
<keyword evidence="2" id="KW-0727">SH2 domain</keyword>
<evidence type="ECO:0000313" key="5">
    <source>
        <dbReference type="EMBL" id="KAK1801276.1"/>
    </source>
</evidence>
<protein>
    <recommendedName>
        <fullName evidence="4">PH domain-containing protein</fullName>
    </recommendedName>
</protein>
<evidence type="ECO:0000259" key="4">
    <source>
        <dbReference type="PROSITE" id="PS50003"/>
    </source>
</evidence>
<accession>A0AAD8ZLC8</accession>
<dbReference type="SMART" id="SM00252">
    <property type="entry name" value="SH2"/>
    <property type="match status" value="1"/>
</dbReference>
<dbReference type="InterPro" id="IPR011993">
    <property type="entry name" value="PH-like_dom_sf"/>
</dbReference>
<organism evidence="5 6">
    <name type="scientific">Electrophorus voltai</name>
    <dbReference type="NCBI Taxonomy" id="2609070"/>
    <lineage>
        <taxon>Eukaryota</taxon>
        <taxon>Metazoa</taxon>
        <taxon>Chordata</taxon>
        <taxon>Craniata</taxon>
        <taxon>Vertebrata</taxon>
        <taxon>Euteleostomi</taxon>
        <taxon>Actinopterygii</taxon>
        <taxon>Neopterygii</taxon>
        <taxon>Teleostei</taxon>
        <taxon>Ostariophysi</taxon>
        <taxon>Gymnotiformes</taxon>
        <taxon>Gymnotoidei</taxon>
        <taxon>Gymnotidae</taxon>
        <taxon>Electrophorus</taxon>
    </lineage>
</organism>
<proteinExistence type="predicted"/>
<keyword evidence="1" id="KW-0597">Phosphoprotein</keyword>
<keyword evidence="6" id="KW-1185">Reference proteome</keyword>
<evidence type="ECO:0000256" key="1">
    <source>
        <dbReference type="ARBA" id="ARBA00022553"/>
    </source>
</evidence>
<evidence type="ECO:0000256" key="3">
    <source>
        <dbReference type="SAM" id="MobiDB-lite"/>
    </source>
</evidence>
<comment type="caution">
    <text evidence="5">The sequence shown here is derived from an EMBL/GenBank/DDBJ whole genome shotgun (WGS) entry which is preliminary data.</text>
</comment>
<dbReference type="PANTHER" id="PTHR16186">
    <property type="entry name" value="SIGNAL-TRANSDUCING ADAPTOR PROTEIN-RELATED"/>
    <property type="match status" value="1"/>
</dbReference>
<dbReference type="InterPro" id="IPR039111">
    <property type="entry name" value="STAP1/STAP2"/>
</dbReference>
<dbReference type="AlphaFoldDB" id="A0AAD8ZLC8"/>
<dbReference type="Gene3D" id="3.30.505.10">
    <property type="entry name" value="SH2 domain"/>
    <property type="match status" value="1"/>
</dbReference>
<evidence type="ECO:0000313" key="6">
    <source>
        <dbReference type="Proteomes" id="UP001239994"/>
    </source>
</evidence>
<dbReference type="GO" id="GO:0035591">
    <property type="term" value="F:signaling adaptor activity"/>
    <property type="evidence" value="ECO:0007669"/>
    <property type="project" value="InterPro"/>
</dbReference>
<dbReference type="EMBL" id="JAROKS010000009">
    <property type="protein sequence ID" value="KAK1801276.1"/>
    <property type="molecule type" value="Genomic_DNA"/>
</dbReference>
<feature type="region of interest" description="Disordered" evidence="3">
    <location>
        <begin position="329"/>
        <end position="375"/>
    </location>
</feature>
<dbReference type="PANTHER" id="PTHR16186:SF11">
    <property type="entry name" value="SIGNAL-TRANSDUCING ADAPTOR PROTEIN 2"/>
    <property type="match status" value="1"/>
</dbReference>
<feature type="region of interest" description="Disordered" evidence="3">
    <location>
        <begin position="390"/>
        <end position="423"/>
    </location>
</feature>
<dbReference type="Gene3D" id="2.30.29.30">
    <property type="entry name" value="Pleckstrin-homology domain (PH domain)/Phosphotyrosine-binding domain (PTB)"/>
    <property type="match status" value="1"/>
</dbReference>
<feature type="compositionally biased region" description="Polar residues" evidence="3">
    <location>
        <begin position="402"/>
        <end position="417"/>
    </location>
</feature>
<dbReference type="Proteomes" id="UP001239994">
    <property type="component" value="Unassembled WGS sequence"/>
</dbReference>
<evidence type="ECO:0000256" key="2">
    <source>
        <dbReference type="ARBA" id="ARBA00022999"/>
    </source>
</evidence>
<dbReference type="InterPro" id="IPR000980">
    <property type="entry name" value="SH2"/>
</dbReference>